<evidence type="ECO:0000313" key="4">
    <source>
        <dbReference type="Proteomes" id="UP000813461"/>
    </source>
</evidence>
<dbReference type="PROSITE" id="PS50280">
    <property type="entry name" value="SET"/>
    <property type="match status" value="1"/>
</dbReference>
<dbReference type="Gene3D" id="2.170.270.10">
    <property type="entry name" value="SET domain"/>
    <property type="match status" value="1"/>
</dbReference>
<dbReference type="SMART" id="SM00317">
    <property type="entry name" value="SET"/>
    <property type="match status" value="1"/>
</dbReference>
<keyword evidence="1" id="KW-0732">Signal</keyword>
<feature type="domain" description="SET" evidence="2">
    <location>
        <begin position="125"/>
        <end position="280"/>
    </location>
</feature>
<evidence type="ECO:0000259" key="2">
    <source>
        <dbReference type="PROSITE" id="PS50280"/>
    </source>
</evidence>
<evidence type="ECO:0000313" key="3">
    <source>
        <dbReference type="EMBL" id="KAH7092412.1"/>
    </source>
</evidence>
<dbReference type="PANTHER" id="PTHR47332:SF2">
    <property type="entry name" value="SET-6"/>
    <property type="match status" value="1"/>
</dbReference>
<name>A0A8K0RDL6_9PLEO</name>
<dbReference type="EMBL" id="JAGMVJ010000003">
    <property type="protein sequence ID" value="KAH7092412.1"/>
    <property type="molecule type" value="Genomic_DNA"/>
</dbReference>
<dbReference type="SUPFAM" id="SSF82199">
    <property type="entry name" value="SET domain"/>
    <property type="match status" value="1"/>
</dbReference>
<dbReference type="InterPro" id="IPR046341">
    <property type="entry name" value="SET_dom_sf"/>
</dbReference>
<feature type="signal peptide" evidence="1">
    <location>
        <begin position="1"/>
        <end position="21"/>
    </location>
</feature>
<feature type="chain" id="PRO_5035448881" description="SET domain-containing protein" evidence="1">
    <location>
        <begin position="22"/>
        <end position="435"/>
    </location>
</feature>
<dbReference type="OrthoDB" id="438641at2759"/>
<dbReference type="InterPro" id="IPR001214">
    <property type="entry name" value="SET_dom"/>
</dbReference>
<proteinExistence type="predicted"/>
<sequence length="435" mass="47890">MSRLLILTSLAFLLYLPNTSATLALTNLQTLLQQHPLPQTPAQNTPSHAPWSHSPHCTTSHHLAHLGQKFCIYTSNTTGPYGLSLILKPRDAVRATAHLSDNPLESFLTKRQAESMYLGGVGGGQAWKVVDVPGKDKGVVATRRIARFETVMVDQAAVVVDMDLEKAVMKGESNAMLKLAVERLRAPGVIRDMSAKHNDGKDEEEVEGEEGRLEEDVMKTNAFGSTVVDVSTRALFPLISRINHACNPNSFVMFSRAGVSMAIKAYRDIEEGEEITISYLLLGIPSHKRTHLLSRWGFTCTCALCSLPPQEKKASDLRRVMIAQAEEKIIQLAESYDLPAAIALTHESIQMIIEEEVYPMLTDEYAMLAMLYLEHGDRKSAEKYGKLAWGLLGDLGFLGVGEEKDRQTFTLERLLGNMGKLGGDGSGGKWKKGEV</sequence>
<dbReference type="InterPro" id="IPR053185">
    <property type="entry name" value="SET_domain_protein"/>
</dbReference>
<dbReference type="CDD" id="cd20071">
    <property type="entry name" value="SET_SMYD"/>
    <property type="match status" value="1"/>
</dbReference>
<reference evidence="3" key="1">
    <citation type="journal article" date="2021" name="Nat. Commun.">
        <title>Genetic determinants of endophytism in the Arabidopsis root mycobiome.</title>
        <authorList>
            <person name="Mesny F."/>
            <person name="Miyauchi S."/>
            <person name="Thiergart T."/>
            <person name="Pickel B."/>
            <person name="Atanasova L."/>
            <person name="Karlsson M."/>
            <person name="Huettel B."/>
            <person name="Barry K.W."/>
            <person name="Haridas S."/>
            <person name="Chen C."/>
            <person name="Bauer D."/>
            <person name="Andreopoulos W."/>
            <person name="Pangilinan J."/>
            <person name="LaButti K."/>
            <person name="Riley R."/>
            <person name="Lipzen A."/>
            <person name="Clum A."/>
            <person name="Drula E."/>
            <person name="Henrissat B."/>
            <person name="Kohler A."/>
            <person name="Grigoriev I.V."/>
            <person name="Martin F.M."/>
            <person name="Hacquard S."/>
        </authorList>
    </citation>
    <scope>NUCLEOTIDE SEQUENCE</scope>
    <source>
        <strain evidence="3">MPI-SDFR-AT-0120</strain>
    </source>
</reference>
<gene>
    <name evidence="3" type="ORF">FB567DRAFT_614340</name>
</gene>
<dbReference type="Pfam" id="PF00856">
    <property type="entry name" value="SET"/>
    <property type="match status" value="1"/>
</dbReference>
<evidence type="ECO:0000256" key="1">
    <source>
        <dbReference type="SAM" id="SignalP"/>
    </source>
</evidence>
<comment type="caution">
    <text evidence="3">The sequence shown here is derived from an EMBL/GenBank/DDBJ whole genome shotgun (WGS) entry which is preliminary data.</text>
</comment>
<protein>
    <recommendedName>
        <fullName evidence="2">SET domain-containing protein</fullName>
    </recommendedName>
</protein>
<accession>A0A8K0RDL6</accession>
<dbReference type="AlphaFoldDB" id="A0A8K0RDL6"/>
<keyword evidence="4" id="KW-1185">Reference proteome</keyword>
<dbReference type="Proteomes" id="UP000813461">
    <property type="component" value="Unassembled WGS sequence"/>
</dbReference>
<organism evidence="3 4">
    <name type="scientific">Paraphoma chrysanthemicola</name>
    <dbReference type="NCBI Taxonomy" id="798071"/>
    <lineage>
        <taxon>Eukaryota</taxon>
        <taxon>Fungi</taxon>
        <taxon>Dikarya</taxon>
        <taxon>Ascomycota</taxon>
        <taxon>Pezizomycotina</taxon>
        <taxon>Dothideomycetes</taxon>
        <taxon>Pleosporomycetidae</taxon>
        <taxon>Pleosporales</taxon>
        <taxon>Pleosporineae</taxon>
        <taxon>Phaeosphaeriaceae</taxon>
        <taxon>Paraphoma</taxon>
    </lineage>
</organism>
<dbReference type="PANTHER" id="PTHR47332">
    <property type="entry name" value="SET DOMAIN-CONTAINING PROTEIN 5"/>
    <property type="match status" value="1"/>
</dbReference>